<evidence type="ECO:0000313" key="3">
    <source>
        <dbReference type="Proteomes" id="UP001519287"/>
    </source>
</evidence>
<dbReference type="Proteomes" id="UP001519287">
    <property type="component" value="Unassembled WGS sequence"/>
</dbReference>
<organism evidence="2 3">
    <name type="scientific">Paenibacillus eucommiae</name>
    <dbReference type="NCBI Taxonomy" id="1355755"/>
    <lineage>
        <taxon>Bacteria</taxon>
        <taxon>Bacillati</taxon>
        <taxon>Bacillota</taxon>
        <taxon>Bacilli</taxon>
        <taxon>Bacillales</taxon>
        <taxon>Paenibacillaceae</taxon>
        <taxon>Paenibacillus</taxon>
    </lineage>
</organism>
<dbReference type="SUPFAM" id="SSF109604">
    <property type="entry name" value="HD-domain/PDEase-like"/>
    <property type="match status" value="1"/>
</dbReference>
<comment type="caution">
    <text evidence="2">The sequence shown here is derived from an EMBL/GenBank/DDBJ whole genome shotgun (WGS) entry which is preliminary data.</text>
</comment>
<proteinExistence type="predicted"/>
<sequence length="373" mass="41620">MRILPTLLCQSGMRLGKTIFTDKGQVLVGVHVSLTDNMIRKLSQMGIQHLYIDDPRTDDIHIVDPIQEETRLLLSSSLSKVFEKFGATAGISSAAPDSFSTMSKFFVEGMSRVIDDLQTLNNDHVMVSTLNQVLPSSMEQHFTQKALNMCIHATKLAMAEGSFNREELMNIGLSALLYDVGSVHLPLQLLQKADHLTQNEYLEIKKHPEYGFQLLKNEAGIPEVAALCALQHHERINGSGYPYGLTKDEIHPYARWIGMLDSYDALIHPRSYRQALPPNLALEALYAGAGTLYDIDMVRLFRNHVAIFPIGLSVSLSSGDKGVVSQLNFKSMQRPVIRVLKNASGEDLKEPYEIDLSRKLNIVITKIGEQTMV</sequence>
<name>A0ABS4IXR1_9BACL</name>
<dbReference type="Gene3D" id="1.10.3210.10">
    <property type="entry name" value="Hypothetical protein af1432"/>
    <property type="match status" value="1"/>
</dbReference>
<protein>
    <submittedName>
        <fullName evidence="2">HD-GYP domain-containing protein (C-di-GMP phosphodiesterase class II)</fullName>
    </submittedName>
</protein>
<accession>A0ABS4IXR1</accession>
<dbReference type="InterPro" id="IPR037522">
    <property type="entry name" value="HD_GYP_dom"/>
</dbReference>
<gene>
    <name evidence="2" type="ORF">J2Z66_003965</name>
</gene>
<evidence type="ECO:0000259" key="1">
    <source>
        <dbReference type="PROSITE" id="PS51832"/>
    </source>
</evidence>
<keyword evidence="3" id="KW-1185">Reference proteome</keyword>
<dbReference type="PANTHER" id="PTHR43155:SF2">
    <property type="entry name" value="CYCLIC DI-GMP PHOSPHODIESTERASE PA4108"/>
    <property type="match status" value="1"/>
</dbReference>
<dbReference type="EMBL" id="JAGGLB010000013">
    <property type="protein sequence ID" value="MBP1992357.1"/>
    <property type="molecule type" value="Genomic_DNA"/>
</dbReference>
<dbReference type="CDD" id="cd00077">
    <property type="entry name" value="HDc"/>
    <property type="match status" value="1"/>
</dbReference>
<dbReference type="Pfam" id="PF13487">
    <property type="entry name" value="HD_5"/>
    <property type="match status" value="1"/>
</dbReference>
<evidence type="ECO:0000313" key="2">
    <source>
        <dbReference type="EMBL" id="MBP1992357.1"/>
    </source>
</evidence>
<dbReference type="RefSeq" id="WP_209973299.1">
    <property type="nucleotide sequence ID" value="NZ_JAGGLB010000013.1"/>
</dbReference>
<feature type="domain" description="HD-GYP" evidence="1">
    <location>
        <begin position="120"/>
        <end position="317"/>
    </location>
</feature>
<dbReference type="InterPro" id="IPR003607">
    <property type="entry name" value="HD/PDEase_dom"/>
</dbReference>
<dbReference type="PANTHER" id="PTHR43155">
    <property type="entry name" value="CYCLIC DI-GMP PHOSPHODIESTERASE PA4108-RELATED"/>
    <property type="match status" value="1"/>
</dbReference>
<dbReference type="PROSITE" id="PS51832">
    <property type="entry name" value="HD_GYP"/>
    <property type="match status" value="1"/>
</dbReference>
<reference evidence="2 3" key="1">
    <citation type="submission" date="2021-03" db="EMBL/GenBank/DDBJ databases">
        <title>Genomic Encyclopedia of Type Strains, Phase IV (KMG-IV): sequencing the most valuable type-strain genomes for metagenomic binning, comparative biology and taxonomic classification.</title>
        <authorList>
            <person name="Goeker M."/>
        </authorList>
    </citation>
    <scope>NUCLEOTIDE SEQUENCE [LARGE SCALE GENOMIC DNA]</scope>
    <source>
        <strain evidence="2 3">DSM 26048</strain>
    </source>
</reference>